<keyword evidence="2" id="KW-1185">Reference proteome</keyword>
<dbReference type="InterPro" id="IPR027417">
    <property type="entry name" value="P-loop_NTPase"/>
</dbReference>
<evidence type="ECO:0000313" key="1">
    <source>
        <dbReference type="EMBL" id="GGG59360.1"/>
    </source>
</evidence>
<evidence type="ECO:0000313" key="2">
    <source>
        <dbReference type="Proteomes" id="UP000600247"/>
    </source>
</evidence>
<dbReference type="SUPFAM" id="SSF52540">
    <property type="entry name" value="P-loop containing nucleoside triphosphate hydrolases"/>
    <property type="match status" value="1"/>
</dbReference>
<dbReference type="AlphaFoldDB" id="A0A917GX86"/>
<dbReference type="EMBL" id="BMHY01000001">
    <property type="protein sequence ID" value="GGG59360.1"/>
    <property type="molecule type" value="Genomic_DNA"/>
</dbReference>
<gene>
    <name evidence="1" type="ORF">GCM10010918_10680</name>
</gene>
<reference evidence="1 2" key="1">
    <citation type="journal article" date="2014" name="Int. J. Syst. Evol. Microbiol.">
        <title>Complete genome sequence of Corynebacterium casei LMG S-19264T (=DSM 44701T), isolated from a smear-ripened cheese.</title>
        <authorList>
            <consortium name="US DOE Joint Genome Institute (JGI-PGF)"/>
            <person name="Walter F."/>
            <person name="Albersmeier A."/>
            <person name="Kalinowski J."/>
            <person name="Ruckert C."/>
        </authorList>
    </citation>
    <scope>NUCLEOTIDE SEQUENCE [LARGE SCALE GENOMIC DNA]</scope>
    <source>
        <strain evidence="1 2">CGMCC 1.15286</strain>
    </source>
</reference>
<proteinExistence type="predicted"/>
<evidence type="ECO:0008006" key="3">
    <source>
        <dbReference type="Google" id="ProtNLM"/>
    </source>
</evidence>
<accession>A0A917GX86</accession>
<dbReference type="Gene3D" id="3.40.50.300">
    <property type="entry name" value="P-loop containing nucleotide triphosphate hydrolases"/>
    <property type="match status" value="1"/>
</dbReference>
<comment type="caution">
    <text evidence="1">The sequence shown here is derived from an EMBL/GenBank/DDBJ whole genome shotgun (WGS) entry which is preliminary data.</text>
</comment>
<organism evidence="1 2">
    <name type="scientific">Paenibacillus radicis</name>
    <name type="common">ex Gao et al. 2016</name>
    <dbReference type="NCBI Taxonomy" id="1737354"/>
    <lineage>
        <taxon>Bacteria</taxon>
        <taxon>Bacillati</taxon>
        <taxon>Bacillota</taxon>
        <taxon>Bacilli</taxon>
        <taxon>Bacillales</taxon>
        <taxon>Paenibacillaceae</taxon>
        <taxon>Paenibacillus</taxon>
    </lineage>
</organism>
<name>A0A917GX86_9BACL</name>
<protein>
    <recommendedName>
        <fullName evidence="3">Phosphoribulokinase/uridine kinase domain-containing protein</fullName>
    </recommendedName>
</protein>
<dbReference type="Proteomes" id="UP000600247">
    <property type="component" value="Unassembled WGS sequence"/>
</dbReference>
<dbReference type="RefSeq" id="WP_188887840.1">
    <property type="nucleotide sequence ID" value="NZ_BMHY01000001.1"/>
</dbReference>
<sequence length="188" mass="20973">MGITVVSISGPSGSGKSSLVNTIVPQLRNSISLHFDDYKNSTRFPEDLSQWVKTGCNPDEFETPKMIEDLKALRNESKYDWVIVEEPFGRGRTEIAELIDFVVCIDIPPEIALARTIKRAALNVPESIETSVLLSSIIEFIDQYLQVSRDSYAIVNGNVKKDCNLIIDGTRDTELLANEIITAITQMH</sequence>